<dbReference type="Proteomes" id="UP001152888">
    <property type="component" value="Unassembled WGS sequence"/>
</dbReference>
<sequence length="46" mass="5354">MPLQMAPVAVQLSDKEVLVPHPKMCFLQNHYLFYIQEQVNPKAMIL</sequence>
<evidence type="ECO:0000313" key="1">
    <source>
        <dbReference type="EMBL" id="CAH2001359.1"/>
    </source>
</evidence>
<protein>
    <submittedName>
        <fullName evidence="1">Uncharacterized protein</fullName>
    </submittedName>
</protein>
<evidence type="ECO:0000313" key="2">
    <source>
        <dbReference type="Proteomes" id="UP001152888"/>
    </source>
</evidence>
<organism evidence="1 2">
    <name type="scientific">Acanthoscelides obtectus</name>
    <name type="common">Bean weevil</name>
    <name type="synonym">Bruchus obtectus</name>
    <dbReference type="NCBI Taxonomy" id="200917"/>
    <lineage>
        <taxon>Eukaryota</taxon>
        <taxon>Metazoa</taxon>
        <taxon>Ecdysozoa</taxon>
        <taxon>Arthropoda</taxon>
        <taxon>Hexapoda</taxon>
        <taxon>Insecta</taxon>
        <taxon>Pterygota</taxon>
        <taxon>Neoptera</taxon>
        <taxon>Endopterygota</taxon>
        <taxon>Coleoptera</taxon>
        <taxon>Polyphaga</taxon>
        <taxon>Cucujiformia</taxon>
        <taxon>Chrysomeloidea</taxon>
        <taxon>Chrysomelidae</taxon>
        <taxon>Bruchinae</taxon>
        <taxon>Bruchini</taxon>
        <taxon>Acanthoscelides</taxon>
    </lineage>
</organism>
<accession>A0A9P0LWM9</accession>
<keyword evidence="2" id="KW-1185">Reference proteome</keyword>
<dbReference type="EMBL" id="CAKOFQ010007445">
    <property type="protein sequence ID" value="CAH2001359.1"/>
    <property type="molecule type" value="Genomic_DNA"/>
</dbReference>
<dbReference type="AlphaFoldDB" id="A0A9P0LWM9"/>
<gene>
    <name evidence="1" type="ORF">ACAOBT_LOCUS26142</name>
</gene>
<reference evidence="1" key="1">
    <citation type="submission" date="2022-03" db="EMBL/GenBank/DDBJ databases">
        <authorList>
            <person name="Sayadi A."/>
        </authorList>
    </citation>
    <scope>NUCLEOTIDE SEQUENCE</scope>
</reference>
<name>A0A9P0LWM9_ACAOB</name>
<proteinExistence type="predicted"/>
<comment type="caution">
    <text evidence="1">The sequence shown here is derived from an EMBL/GenBank/DDBJ whole genome shotgun (WGS) entry which is preliminary data.</text>
</comment>